<dbReference type="PANTHER" id="PTHR23028:SF53">
    <property type="entry name" value="ACYL_TRANSF_3 DOMAIN-CONTAINING PROTEIN"/>
    <property type="match status" value="1"/>
</dbReference>
<reference evidence="3" key="1">
    <citation type="submission" date="2021-02" db="EMBL/GenBank/DDBJ databases">
        <authorList>
            <person name="Dougan E. K."/>
            <person name="Rhodes N."/>
            <person name="Thang M."/>
            <person name="Chan C."/>
        </authorList>
    </citation>
    <scope>NUCLEOTIDE SEQUENCE</scope>
</reference>
<dbReference type="GO" id="GO:0016020">
    <property type="term" value="C:membrane"/>
    <property type="evidence" value="ECO:0007669"/>
    <property type="project" value="TreeGrafter"/>
</dbReference>
<dbReference type="PANTHER" id="PTHR23028">
    <property type="entry name" value="ACETYLTRANSFERASE"/>
    <property type="match status" value="1"/>
</dbReference>
<gene>
    <name evidence="3" type="primary">oatA</name>
    <name evidence="3" type="ORF">SNEC2469_LOCUS13128</name>
</gene>
<name>A0A812S708_9DINO</name>
<dbReference type="AlphaFoldDB" id="A0A812S708"/>
<accession>A0A812S708</accession>
<feature type="transmembrane region" description="Helical" evidence="1">
    <location>
        <begin position="339"/>
        <end position="363"/>
    </location>
</feature>
<evidence type="ECO:0000259" key="2">
    <source>
        <dbReference type="Pfam" id="PF01757"/>
    </source>
</evidence>
<sequence>AALDFLSEVFQPWQDLKRAVPVPGWEDGEHCRAERVASLDGIRSFALLWVFAEHSFKSCFRNMYTGAPIGSFQLKDFVLMQWWGQWPLQGNTGVDSFFVLSGMMISSAYLRFDPMTSLPLHIALFLLRRFFRIWPMVVAAVLAGYLLTACSPEFAARWNDLAWVHLFLIPNFFKESLNSALAHLWSVSVEMQMYLLTPILCELIFDRKAGKRRPWAYALLALISLASMEKAQEGNKAEEAEAGNASLMLARAARAFGGLLLDLAAVAVMVLSGLFGCYYLPAPSFMDEVLGARGKQCSVAFWPPLFGWSLARCLYHILTAAASRLNPWYWCQQFLGRKLWFHVALLSYSAYVMQNHAVLPLIMLDESLRLNWSGLGRGDAPLAMVRYTVQFFLWTLCCCLVALPCHVFVEVPGMRLGRMLDRALRRWCQKSCKGLGPKVEVVRKEGAACRDSGVSEIVSTDTSASSCV</sequence>
<keyword evidence="1" id="KW-1133">Transmembrane helix</keyword>
<dbReference type="Proteomes" id="UP000601435">
    <property type="component" value="Unassembled WGS sequence"/>
</dbReference>
<dbReference type="GO" id="GO:0016747">
    <property type="term" value="F:acyltransferase activity, transferring groups other than amino-acyl groups"/>
    <property type="evidence" value="ECO:0007669"/>
    <property type="project" value="InterPro"/>
</dbReference>
<feature type="non-terminal residue" evidence="3">
    <location>
        <position position="468"/>
    </location>
</feature>
<evidence type="ECO:0000313" key="4">
    <source>
        <dbReference type="Proteomes" id="UP000601435"/>
    </source>
</evidence>
<feature type="transmembrane region" description="Helical" evidence="1">
    <location>
        <begin position="259"/>
        <end position="281"/>
    </location>
</feature>
<feature type="transmembrane region" description="Helical" evidence="1">
    <location>
        <begin position="133"/>
        <end position="155"/>
    </location>
</feature>
<evidence type="ECO:0000313" key="3">
    <source>
        <dbReference type="EMBL" id="CAE7467219.1"/>
    </source>
</evidence>
<comment type="caution">
    <text evidence="3">The sequence shown here is derived from an EMBL/GenBank/DDBJ whole genome shotgun (WGS) entry which is preliminary data.</text>
</comment>
<dbReference type="GO" id="GO:0000271">
    <property type="term" value="P:polysaccharide biosynthetic process"/>
    <property type="evidence" value="ECO:0007669"/>
    <property type="project" value="TreeGrafter"/>
</dbReference>
<dbReference type="OrthoDB" id="430491at2759"/>
<dbReference type="Pfam" id="PF01757">
    <property type="entry name" value="Acyl_transf_3"/>
    <property type="match status" value="1"/>
</dbReference>
<feature type="transmembrane region" description="Helical" evidence="1">
    <location>
        <begin position="391"/>
        <end position="409"/>
    </location>
</feature>
<keyword evidence="1" id="KW-0812">Transmembrane</keyword>
<organism evidence="3 4">
    <name type="scientific">Symbiodinium necroappetens</name>
    <dbReference type="NCBI Taxonomy" id="1628268"/>
    <lineage>
        <taxon>Eukaryota</taxon>
        <taxon>Sar</taxon>
        <taxon>Alveolata</taxon>
        <taxon>Dinophyceae</taxon>
        <taxon>Suessiales</taxon>
        <taxon>Symbiodiniaceae</taxon>
        <taxon>Symbiodinium</taxon>
    </lineage>
</organism>
<protein>
    <submittedName>
        <fullName evidence="3">OatA protein</fullName>
    </submittedName>
</protein>
<feature type="transmembrane region" description="Helical" evidence="1">
    <location>
        <begin position="301"/>
        <end position="318"/>
    </location>
</feature>
<dbReference type="InterPro" id="IPR002656">
    <property type="entry name" value="Acyl_transf_3_dom"/>
</dbReference>
<dbReference type="EMBL" id="CAJNJA010020936">
    <property type="protein sequence ID" value="CAE7467219.1"/>
    <property type="molecule type" value="Genomic_DNA"/>
</dbReference>
<proteinExistence type="predicted"/>
<evidence type="ECO:0000256" key="1">
    <source>
        <dbReference type="SAM" id="Phobius"/>
    </source>
</evidence>
<keyword evidence="1" id="KW-0472">Membrane</keyword>
<feature type="domain" description="Acyltransferase 3" evidence="2">
    <location>
        <begin position="37"/>
        <end position="225"/>
    </location>
</feature>
<keyword evidence="4" id="KW-1185">Reference proteome</keyword>
<dbReference type="InterPro" id="IPR050879">
    <property type="entry name" value="Acyltransferase_3"/>
</dbReference>